<reference evidence="4 6" key="1">
    <citation type="submission" date="2018-10" db="EMBL/GenBank/DDBJ databases">
        <title>Genomic Encyclopedia of Archaeal and Bacterial Type Strains, Phase II (KMG-II): from individual species to whole genera.</title>
        <authorList>
            <person name="Goeker M."/>
        </authorList>
    </citation>
    <scope>NUCLEOTIDE SEQUENCE [LARGE SCALE GENOMIC DNA]</scope>
    <source>
        <strain evidence="4 6">DSM 19624</strain>
    </source>
</reference>
<keyword evidence="1" id="KW-0812">Transmembrane</keyword>
<evidence type="ECO:0000313" key="5">
    <source>
        <dbReference type="EMBL" id="TFB28357.1"/>
    </source>
</evidence>
<comment type="caution">
    <text evidence="4">The sequence shown here is derived from an EMBL/GenBank/DDBJ whole genome shotgun (WGS) entry which is preliminary data.</text>
</comment>
<dbReference type="AlphaFoldDB" id="A0A497XLG5"/>
<feature type="transmembrane region" description="Helical" evidence="1">
    <location>
        <begin position="84"/>
        <end position="102"/>
    </location>
</feature>
<dbReference type="Proteomes" id="UP000297429">
    <property type="component" value="Unassembled WGS sequence"/>
</dbReference>
<name>A0A497XLG5_9SPHI</name>
<dbReference type="OrthoDB" id="1119382at2"/>
<feature type="domain" description="Protein FecR C-terminal" evidence="3">
    <location>
        <begin position="263"/>
        <end position="331"/>
    </location>
</feature>
<evidence type="ECO:0000313" key="6">
    <source>
        <dbReference type="Proteomes" id="UP000273898"/>
    </source>
</evidence>
<proteinExistence type="predicted"/>
<dbReference type="InterPro" id="IPR032508">
    <property type="entry name" value="FecR_C"/>
</dbReference>
<dbReference type="GO" id="GO:0016989">
    <property type="term" value="F:sigma factor antagonist activity"/>
    <property type="evidence" value="ECO:0007669"/>
    <property type="project" value="TreeGrafter"/>
</dbReference>
<dbReference type="InterPro" id="IPR012373">
    <property type="entry name" value="Ferrdict_sens_TM"/>
</dbReference>
<organism evidence="4 6">
    <name type="scientific">Pedobacter alluvionis</name>
    <dbReference type="NCBI Taxonomy" id="475253"/>
    <lineage>
        <taxon>Bacteria</taxon>
        <taxon>Pseudomonadati</taxon>
        <taxon>Bacteroidota</taxon>
        <taxon>Sphingobacteriia</taxon>
        <taxon>Sphingobacteriales</taxon>
        <taxon>Sphingobacteriaceae</taxon>
        <taxon>Pedobacter</taxon>
    </lineage>
</organism>
<protein>
    <submittedName>
        <fullName evidence="5">DUF4974 domain-containing protein</fullName>
    </submittedName>
    <submittedName>
        <fullName evidence="4">FecR family protein</fullName>
    </submittedName>
</protein>
<gene>
    <name evidence="4" type="ORF">BCL90_5180</name>
    <name evidence="5" type="ORF">E3V97_23020</name>
</gene>
<dbReference type="Pfam" id="PF04773">
    <property type="entry name" value="FecR"/>
    <property type="match status" value="1"/>
</dbReference>
<keyword evidence="1" id="KW-0472">Membrane</keyword>
<evidence type="ECO:0000256" key="1">
    <source>
        <dbReference type="SAM" id="Phobius"/>
    </source>
</evidence>
<dbReference type="EMBL" id="RCCK01000016">
    <property type="protein sequence ID" value="RLJ69582.1"/>
    <property type="molecule type" value="Genomic_DNA"/>
</dbReference>
<accession>A0A497XLG5</accession>
<keyword evidence="1" id="KW-1133">Transmembrane helix</keyword>
<dbReference type="Gene3D" id="3.55.50.30">
    <property type="match status" value="1"/>
</dbReference>
<dbReference type="InterPro" id="IPR006860">
    <property type="entry name" value="FecR"/>
</dbReference>
<dbReference type="RefSeq" id="WP_121287973.1">
    <property type="nucleotide sequence ID" value="NZ_RCCK01000016.1"/>
</dbReference>
<dbReference type="Proteomes" id="UP000273898">
    <property type="component" value="Unassembled WGS sequence"/>
</dbReference>
<evidence type="ECO:0000313" key="4">
    <source>
        <dbReference type="EMBL" id="RLJ69582.1"/>
    </source>
</evidence>
<dbReference type="EMBL" id="SOPX01000006">
    <property type="protein sequence ID" value="TFB28357.1"/>
    <property type="molecule type" value="Genomic_DNA"/>
</dbReference>
<sequence length="336" mass="37952">MEESIDRKLLVRFMQGKCNAEESILVKKFLLQPKWQRALDELLDEDFKNFEVDLPDEELSNAWNRRFQEKYIADPVRPLWRRPWLGYAAACIVMFSIGLYFFNTNKTAGEKQVVAAMLQTLNPRGQRSRILLPDSSVVYLGAESRIRYPEKFGLGNREVSLTGEAFFEITKDRAHPFIIHTGEVQTKVLGTSFKVDAFEGKNLSVSVATGKVQVSKKIAGTDSLQSLAVLVPGQVVKWNVKTQTAAVDIVDAEGVRDWKDGTMTFVAASVSDIAENLERWYNVKINFEDRKTANYHVSLIVKGTDPLTHTLDIICNTTHLHYKIKGHTVNITKKGG</sequence>
<dbReference type="Pfam" id="PF16344">
    <property type="entry name" value="FecR_C"/>
    <property type="match status" value="1"/>
</dbReference>
<evidence type="ECO:0000259" key="2">
    <source>
        <dbReference type="Pfam" id="PF04773"/>
    </source>
</evidence>
<dbReference type="Gene3D" id="2.60.120.1440">
    <property type="match status" value="1"/>
</dbReference>
<evidence type="ECO:0000259" key="3">
    <source>
        <dbReference type="Pfam" id="PF16344"/>
    </source>
</evidence>
<dbReference type="PANTHER" id="PTHR30273">
    <property type="entry name" value="PERIPLASMIC SIGNAL SENSOR AND SIGMA FACTOR ACTIVATOR FECR-RELATED"/>
    <property type="match status" value="1"/>
</dbReference>
<dbReference type="PIRSF" id="PIRSF018266">
    <property type="entry name" value="FecR"/>
    <property type="match status" value="1"/>
</dbReference>
<dbReference type="PANTHER" id="PTHR30273:SF2">
    <property type="entry name" value="PROTEIN FECR"/>
    <property type="match status" value="1"/>
</dbReference>
<reference evidence="5 7" key="2">
    <citation type="submission" date="2019-03" db="EMBL/GenBank/DDBJ databases">
        <authorList>
            <person name="He R.-H."/>
        </authorList>
    </citation>
    <scope>NUCLEOTIDE SEQUENCE [LARGE SCALE GENOMIC DNA]</scope>
    <source>
        <strain evidence="5 7">DSM 19624</strain>
    </source>
</reference>
<evidence type="ECO:0000313" key="7">
    <source>
        <dbReference type="Proteomes" id="UP000297429"/>
    </source>
</evidence>
<keyword evidence="7" id="KW-1185">Reference proteome</keyword>
<feature type="domain" description="FecR protein" evidence="2">
    <location>
        <begin position="124"/>
        <end position="213"/>
    </location>
</feature>